<gene>
    <name evidence="3" type="primary">LOC104593464</name>
</gene>
<keyword evidence="2" id="KW-1185">Reference proteome</keyword>
<organism evidence="2 3">
    <name type="scientific">Nelumbo nucifera</name>
    <name type="common">Sacred lotus</name>
    <dbReference type="NCBI Taxonomy" id="4432"/>
    <lineage>
        <taxon>Eukaryota</taxon>
        <taxon>Viridiplantae</taxon>
        <taxon>Streptophyta</taxon>
        <taxon>Embryophyta</taxon>
        <taxon>Tracheophyta</taxon>
        <taxon>Spermatophyta</taxon>
        <taxon>Magnoliopsida</taxon>
        <taxon>Proteales</taxon>
        <taxon>Nelumbonaceae</taxon>
        <taxon>Nelumbo</taxon>
    </lineage>
</organism>
<dbReference type="GeneID" id="104593464"/>
<feature type="transmembrane region" description="Helical" evidence="1">
    <location>
        <begin position="20"/>
        <end position="43"/>
    </location>
</feature>
<keyword evidence="1" id="KW-0472">Membrane</keyword>
<keyword evidence="1" id="KW-0812">Transmembrane</keyword>
<reference evidence="3" key="1">
    <citation type="submission" date="2025-08" db="UniProtKB">
        <authorList>
            <consortium name="RefSeq"/>
        </authorList>
    </citation>
    <scope>IDENTIFICATION</scope>
</reference>
<protein>
    <submittedName>
        <fullName evidence="3">Uncharacterized membrane protein At1g16860-like isoform X3</fullName>
    </submittedName>
</protein>
<dbReference type="InterPro" id="IPR040339">
    <property type="entry name" value="At1g16860-like"/>
</dbReference>
<sequence length="244" mass="27129">MNDLSNALRERRHCCSCRPIPTPVVCLLIPLFFIGIAVSIFILVVVHNAFFFVSLLLLSAAVLAFLVWNTLNWRRNGAILLFLDSFPDSDLRTATHGQLVKITGRFSTDFYITDMKSGIRVMVKAGYGSKVIPLIVESTLVNTTNKHRVLSSYLRKWLVERNLSAEARLLHLEEGYIKEGSSVTVMGVLHKNSDITMIVQPPEIVSTGCLWRGFLLPVDVNGLILRVSETSSSPLTNPCSGEEP</sequence>
<accession>A0A1U7ZJ66</accession>
<dbReference type="AlphaFoldDB" id="A0A1U7ZJ66"/>
<dbReference type="Proteomes" id="UP000189703">
    <property type="component" value="Unplaced"/>
</dbReference>
<evidence type="ECO:0000313" key="2">
    <source>
        <dbReference type="Proteomes" id="UP000189703"/>
    </source>
</evidence>
<dbReference type="PANTHER" id="PTHR33709">
    <property type="entry name" value="OSJNBA0035M09.9 PROTEIN"/>
    <property type="match status" value="1"/>
</dbReference>
<proteinExistence type="predicted"/>
<feature type="transmembrane region" description="Helical" evidence="1">
    <location>
        <begin position="49"/>
        <end position="68"/>
    </location>
</feature>
<keyword evidence="1" id="KW-1133">Transmembrane helix</keyword>
<dbReference type="RefSeq" id="XP_010251634.1">
    <property type="nucleotide sequence ID" value="XM_010253332.2"/>
</dbReference>
<name>A0A1U7ZJ66_NELNU</name>
<evidence type="ECO:0000313" key="3">
    <source>
        <dbReference type="RefSeq" id="XP_010251634.1"/>
    </source>
</evidence>
<evidence type="ECO:0000256" key="1">
    <source>
        <dbReference type="SAM" id="Phobius"/>
    </source>
</evidence>
<dbReference type="OrthoDB" id="1875545at2759"/>
<dbReference type="PANTHER" id="PTHR33709:SF20">
    <property type="entry name" value="OS04G0541900 PROTEIN"/>
    <property type="match status" value="1"/>
</dbReference>